<name>A0A6B3LBU6_9BACT</name>
<dbReference type="KEGG" id="soa:G3M56_004160"/>
<organism evidence="1 2">
    <name type="scientific">Sulfuriroseicoccus oceanibius</name>
    <dbReference type="NCBI Taxonomy" id="2707525"/>
    <lineage>
        <taxon>Bacteria</taxon>
        <taxon>Pseudomonadati</taxon>
        <taxon>Verrucomicrobiota</taxon>
        <taxon>Verrucomicrobiia</taxon>
        <taxon>Verrucomicrobiales</taxon>
        <taxon>Verrucomicrobiaceae</taxon>
        <taxon>Sulfuriroseicoccus</taxon>
    </lineage>
</organism>
<accession>A0A6B3LBU6</accession>
<dbReference type="AlphaFoldDB" id="A0A6B3LBU6"/>
<evidence type="ECO:0000313" key="2">
    <source>
        <dbReference type="Proteomes" id="UP000475117"/>
    </source>
</evidence>
<dbReference type="EMBL" id="CP066776">
    <property type="protein sequence ID" value="QQL45786.1"/>
    <property type="molecule type" value="Genomic_DNA"/>
</dbReference>
<dbReference type="Proteomes" id="UP000475117">
    <property type="component" value="Chromosome"/>
</dbReference>
<gene>
    <name evidence="1" type="ORF">G3M56_004160</name>
</gene>
<dbReference type="RefSeq" id="WP_164364438.1">
    <property type="nucleotide sequence ID" value="NZ_CP066776.1"/>
</dbReference>
<evidence type="ECO:0000313" key="1">
    <source>
        <dbReference type="EMBL" id="QQL45786.1"/>
    </source>
</evidence>
<proteinExistence type="predicted"/>
<reference evidence="1 2" key="1">
    <citation type="submission" date="2020-12" db="EMBL/GenBank/DDBJ databases">
        <title>Sulforoseuscoccus oceanibium gen. nov., sp. nov., a representative of the phylum Verrucomicrobia with special cytoplasmic membrane, and proposal of Sulforoseuscoccusaceae fam. nov.</title>
        <authorList>
            <person name="Xi F."/>
        </authorList>
    </citation>
    <scope>NUCLEOTIDE SEQUENCE [LARGE SCALE GENOMIC DNA]</scope>
    <source>
        <strain evidence="1 2">T37</strain>
    </source>
</reference>
<sequence length="184" mass="20650">MPGSEISTIPLLCNQCGASLKVAENTNFAHCSYCNSQLKVHRSGGAVFSEVVAEIKERQDETDNRVRILELENQILRLDQRWDQMQEQFMIHPKNGRPYLPDEKSAAGGILMIPFALIFGIVAISMAGEIGFLFLLIAVAAAVASTISSNNKRKEYQAAKFYHERRKADLRTQIQRLRSPIDGR</sequence>
<protein>
    <submittedName>
        <fullName evidence="1">Uncharacterized protein</fullName>
    </submittedName>
</protein>
<keyword evidence="2" id="KW-1185">Reference proteome</keyword>